<sequence>MAALGPLQRSWRAVQCSDQLMLKIQAQNRRTLDLLASKCYFYHSRCYELVDRMSDIRSFLHSRLRTATLRSDYEGQAVLVNCLLRNYLHYNLYEQVIFTEVYEEGIERI</sequence>
<dbReference type="InterPro" id="IPR057985">
    <property type="entry name" value="TPR_PSMD3_N"/>
</dbReference>
<dbReference type="VEuPathDB" id="VectorBase:RSAN_039375"/>
<dbReference type="Proteomes" id="UP000821837">
    <property type="component" value="Chromosome 5"/>
</dbReference>
<protein>
    <recommendedName>
        <fullName evidence="1">26S proteasome non-ATPase regulatory subunit 3 N-terminal TPR repeats domain-containing protein</fullName>
    </recommendedName>
</protein>
<gene>
    <name evidence="2" type="ORF">HPB52_014840</name>
</gene>
<feature type="domain" description="26S proteasome non-ATPase regulatory subunit 3 N-terminal TPR repeats" evidence="1">
    <location>
        <begin position="11"/>
        <end position="95"/>
    </location>
</feature>
<dbReference type="GO" id="GO:0008541">
    <property type="term" value="C:proteasome regulatory particle, lid subcomplex"/>
    <property type="evidence" value="ECO:0007669"/>
    <property type="project" value="TreeGrafter"/>
</dbReference>
<evidence type="ECO:0000313" key="2">
    <source>
        <dbReference type="EMBL" id="KAH7951888.1"/>
    </source>
</evidence>
<organism evidence="2 3">
    <name type="scientific">Rhipicephalus sanguineus</name>
    <name type="common">Brown dog tick</name>
    <name type="synonym">Ixodes sanguineus</name>
    <dbReference type="NCBI Taxonomy" id="34632"/>
    <lineage>
        <taxon>Eukaryota</taxon>
        <taxon>Metazoa</taxon>
        <taxon>Ecdysozoa</taxon>
        <taxon>Arthropoda</taxon>
        <taxon>Chelicerata</taxon>
        <taxon>Arachnida</taxon>
        <taxon>Acari</taxon>
        <taxon>Parasitiformes</taxon>
        <taxon>Ixodida</taxon>
        <taxon>Ixodoidea</taxon>
        <taxon>Ixodidae</taxon>
        <taxon>Rhipicephalinae</taxon>
        <taxon>Rhipicephalus</taxon>
        <taxon>Rhipicephalus</taxon>
    </lineage>
</organism>
<comment type="caution">
    <text evidence="2">The sequence shown here is derived from an EMBL/GenBank/DDBJ whole genome shotgun (WGS) entry which is preliminary data.</text>
</comment>
<evidence type="ECO:0000259" key="1">
    <source>
        <dbReference type="Pfam" id="PF25573"/>
    </source>
</evidence>
<reference evidence="2" key="2">
    <citation type="submission" date="2021-09" db="EMBL/GenBank/DDBJ databases">
        <authorList>
            <person name="Jia N."/>
            <person name="Wang J."/>
            <person name="Shi W."/>
            <person name="Du L."/>
            <person name="Sun Y."/>
            <person name="Zhan W."/>
            <person name="Jiang J."/>
            <person name="Wang Q."/>
            <person name="Zhang B."/>
            <person name="Ji P."/>
            <person name="Sakyi L.B."/>
            <person name="Cui X."/>
            <person name="Yuan T."/>
            <person name="Jiang B."/>
            <person name="Yang W."/>
            <person name="Lam T.T.-Y."/>
            <person name="Chang Q."/>
            <person name="Ding S."/>
            <person name="Wang X."/>
            <person name="Zhu J."/>
            <person name="Ruan X."/>
            <person name="Zhao L."/>
            <person name="Wei J."/>
            <person name="Que T."/>
            <person name="Du C."/>
            <person name="Cheng J."/>
            <person name="Dai P."/>
            <person name="Han X."/>
            <person name="Huang E."/>
            <person name="Gao Y."/>
            <person name="Liu J."/>
            <person name="Shao H."/>
            <person name="Ye R."/>
            <person name="Li L."/>
            <person name="Wei W."/>
            <person name="Wang X."/>
            <person name="Wang C."/>
            <person name="Huo Q."/>
            <person name="Li W."/>
            <person name="Guo W."/>
            <person name="Chen H."/>
            <person name="Chen S."/>
            <person name="Zhou L."/>
            <person name="Zhou L."/>
            <person name="Ni X."/>
            <person name="Tian J."/>
            <person name="Zhou Y."/>
            <person name="Sheng Y."/>
            <person name="Liu T."/>
            <person name="Pan Y."/>
            <person name="Xia L."/>
            <person name="Li J."/>
            <person name="Zhao F."/>
            <person name="Cao W."/>
        </authorList>
    </citation>
    <scope>NUCLEOTIDE SEQUENCE</scope>
    <source>
        <strain evidence="2">Rsan-2018</strain>
        <tissue evidence="2">Larvae</tissue>
    </source>
</reference>
<dbReference type="PANTHER" id="PTHR10758:SF2">
    <property type="entry name" value="26S PROTEASOME NON-ATPASE REGULATORY SUBUNIT 3"/>
    <property type="match status" value="1"/>
</dbReference>
<dbReference type="InterPro" id="IPR050756">
    <property type="entry name" value="CSN3"/>
</dbReference>
<proteinExistence type="predicted"/>
<dbReference type="PANTHER" id="PTHR10758">
    <property type="entry name" value="26S PROTEASOME NON-ATPASE REGULATORY SUBUNIT 3/COP9 SIGNALOSOME COMPLEX SUBUNIT 3"/>
    <property type="match status" value="1"/>
</dbReference>
<keyword evidence="3" id="KW-1185">Reference proteome</keyword>
<reference evidence="2" key="1">
    <citation type="journal article" date="2020" name="Cell">
        <title>Large-Scale Comparative Analyses of Tick Genomes Elucidate Their Genetic Diversity and Vector Capacities.</title>
        <authorList>
            <consortium name="Tick Genome and Microbiome Consortium (TIGMIC)"/>
            <person name="Jia N."/>
            <person name="Wang J."/>
            <person name="Shi W."/>
            <person name="Du L."/>
            <person name="Sun Y."/>
            <person name="Zhan W."/>
            <person name="Jiang J.F."/>
            <person name="Wang Q."/>
            <person name="Zhang B."/>
            <person name="Ji P."/>
            <person name="Bell-Sakyi L."/>
            <person name="Cui X.M."/>
            <person name="Yuan T.T."/>
            <person name="Jiang B.G."/>
            <person name="Yang W.F."/>
            <person name="Lam T.T."/>
            <person name="Chang Q.C."/>
            <person name="Ding S.J."/>
            <person name="Wang X.J."/>
            <person name="Zhu J.G."/>
            <person name="Ruan X.D."/>
            <person name="Zhao L."/>
            <person name="Wei J.T."/>
            <person name="Ye R.Z."/>
            <person name="Que T.C."/>
            <person name="Du C.H."/>
            <person name="Zhou Y.H."/>
            <person name="Cheng J.X."/>
            <person name="Dai P.F."/>
            <person name="Guo W.B."/>
            <person name="Han X.H."/>
            <person name="Huang E.J."/>
            <person name="Li L.F."/>
            <person name="Wei W."/>
            <person name="Gao Y.C."/>
            <person name="Liu J.Z."/>
            <person name="Shao H.Z."/>
            <person name="Wang X."/>
            <person name="Wang C.C."/>
            <person name="Yang T.C."/>
            <person name="Huo Q.B."/>
            <person name="Li W."/>
            <person name="Chen H.Y."/>
            <person name="Chen S.E."/>
            <person name="Zhou L.G."/>
            <person name="Ni X.B."/>
            <person name="Tian J.H."/>
            <person name="Sheng Y."/>
            <person name="Liu T."/>
            <person name="Pan Y.S."/>
            <person name="Xia L.Y."/>
            <person name="Li J."/>
            <person name="Zhao F."/>
            <person name="Cao W.C."/>
        </authorList>
    </citation>
    <scope>NUCLEOTIDE SEQUENCE</scope>
    <source>
        <strain evidence="2">Rsan-2018</strain>
    </source>
</reference>
<dbReference type="EMBL" id="JABSTV010001251">
    <property type="protein sequence ID" value="KAH7951888.1"/>
    <property type="molecule type" value="Genomic_DNA"/>
</dbReference>
<dbReference type="AlphaFoldDB" id="A0A9D4PRX9"/>
<dbReference type="Pfam" id="PF25573">
    <property type="entry name" value="TPR_PSMD3_N"/>
    <property type="match status" value="1"/>
</dbReference>
<evidence type="ECO:0000313" key="3">
    <source>
        <dbReference type="Proteomes" id="UP000821837"/>
    </source>
</evidence>
<dbReference type="GO" id="GO:0006511">
    <property type="term" value="P:ubiquitin-dependent protein catabolic process"/>
    <property type="evidence" value="ECO:0007669"/>
    <property type="project" value="TreeGrafter"/>
</dbReference>
<name>A0A9D4PRX9_RHISA</name>
<accession>A0A9D4PRX9</accession>